<dbReference type="RefSeq" id="XP_067921318.1">
    <property type="nucleotide sequence ID" value="XM_068066707.1"/>
</dbReference>
<dbReference type="EMBL" id="MIGC01003318">
    <property type="protein sequence ID" value="PHJ19620.1"/>
    <property type="molecule type" value="Genomic_DNA"/>
</dbReference>
<keyword evidence="3" id="KW-1185">Reference proteome</keyword>
<name>A0A2C6KGK3_9APIC</name>
<sequence length="46" mass="5379">FHRDSQHFFSLCLYRELHEHTRSGDAALTLFSFFFSAAPAFLSLAW</sequence>
<evidence type="ECO:0000256" key="1">
    <source>
        <dbReference type="SAM" id="Phobius"/>
    </source>
</evidence>
<evidence type="ECO:0000313" key="2">
    <source>
        <dbReference type="EMBL" id="PHJ19620.1"/>
    </source>
</evidence>
<comment type="caution">
    <text evidence="2">The sequence shown here is derived from an EMBL/GenBank/DDBJ whole genome shotgun (WGS) entry which is preliminary data.</text>
</comment>
<evidence type="ECO:0000313" key="3">
    <source>
        <dbReference type="Proteomes" id="UP000221165"/>
    </source>
</evidence>
<organism evidence="2 3">
    <name type="scientific">Cystoisospora suis</name>
    <dbReference type="NCBI Taxonomy" id="483139"/>
    <lineage>
        <taxon>Eukaryota</taxon>
        <taxon>Sar</taxon>
        <taxon>Alveolata</taxon>
        <taxon>Apicomplexa</taxon>
        <taxon>Conoidasida</taxon>
        <taxon>Coccidia</taxon>
        <taxon>Eucoccidiorida</taxon>
        <taxon>Eimeriorina</taxon>
        <taxon>Sarcocystidae</taxon>
        <taxon>Cystoisospora</taxon>
    </lineage>
</organism>
<keyword evidence="1" id="KW-1133">Transmembrane helix</keyword>
<reference evidence="2 3" key="1">
    <citation type="journal article" date="2017" name="Int. J. Parasitol.">
        <title>The genome of the protozoan parasite Cystoisospora suis and a reverse vaccinology approach to identify vaccine candidates.</title>
        <authorList>
            <person name="Palmieri N."/>
            <person name="Shrestha A."/>
            <person name="Ruttkowski B."/>
            <person name="Beck T."/>
            <person name="Vogl C."/>
            <person name="Tomley F."/>
            <person name="Blake D.P."/>
            <person name="Joachim A."/>
        </authorList>
    </citation>
    <scope>NUCLEOTIDE SEQUENCE [LARGE SCALE GENOMIC DNA]</scope>
    <source>
        <strain evidence="2 3">Wien I</strain>
    </source>
</reference>
<dbReference type="AlphaFoldDB" id="A0A2C6KGK3"/>
<dbReference type="Proteomes" id="UP000221165">
    <property type="component" value="Unassembled WGS sequence"/>
</dbReference>
<feature type="non-terminal residue" evidence="2">
    <location>
        <position position="1"/>
    </location>
</feature>
<keyword evidence="1" id="KW-0472">Membrane</keyword>
<gene>
    <name evidence="2" type="ORF">CSUI_006551</name>
</gene>
<keyword evidence="1" id="KW-0812">Transmembrane</keyword>
<feature type="transmembrane region" description="Helical" evidence="1">
    <location>
        <begin position="26"/>
        <end position="45"/>
    </location>
</feature>
<protein>
    <submittedName>
        <fullName evidence="2">Uncharacterized protein</fullName>
    </submittedName>
</protein>
<proteinExistence type="predicted"/>
<dbReference type="VEuPathDB" id="ToxoDB:CSUI_006551"/>
<accession>A0A2C6KGK3</accession>
<dbReference type="GeneID" id="94429918"/>